<keyword evidence="1" id="KW-1133">Transmembrane helix</keyword>
<keyword evidence="3" id="KW-1185">Reference proteome</keyword>
<sequence length="86" mass="9165">MLGAAAAMPGWAWWGVAFVLFTGYAMWRARRRMRAGIDGTSRGTAGSWEAPDHVAMGGVWLSLLLLVIGAILDFGNVDLGRSLSGL</sequence>
<evidence type="ECO:0000256" key="1">
    <source>
        <dbReference type="SAM" id="Phobius"/>
    </source>
</evidence>
<feature type="transmembrane region" description="Helical" evidence="1">
    <location>
        <begin position="12"/>
        <end position="29"/>
    </location>
</feature>
<comment type="caution">
    <text evidence="2">The sequence shown here is derived from an EMBL/GenBank/DDBJ whole genome shotgun (WGS) entry which is preliminary data.</text>
</comment>
<evidence type="ECO:0000313" key="2">
    <source>
        <dbReference type="EMBL" id="GLB66542.1"/>
    </source>
</evidence>
<dbReference type="Proteomes" id="UP001209654">
    <property type="component" value="Unassembled WGS sequence"/>
</dbReference>
<name>A0ABQ5MSA4_9MICC</name>
<reference evidence="2 3" key="1">
    <citation type="journal article" date="2023" name="Int. J. Syst. Evol. Microbiol.">
        <title>Arthrobacter mangrovi sp. nov., an actinobacterium isolated from the rhizosphere of a mangrove.</title>
        <authorList>
            <person name="Hamada M."/>
            <person name="Saitou S."/>
            <person name="Enomoto N."/>
            <person name="Nanri K."/>
            <person name="Hidaka K."/>
            <person name="Miura T."/>
            <person name="Tamura T."/>
        </authorList>
    </citation>
    <scope>NUCLEOTIDE SEQUENCE [LARGE SCALE GENOMIC DNA]</scope>
    <source>
        <strain evidence="2 3">NBRC 112813</strain>
    </source>
</reference>
<organism evidence="2 3">
    <name type="scientific">Arthrobacter mangrovi</name>
    <dbReference type="NCBI Taxonomy" id="2966350"/>
    <lineage>
        <taxon>Bacteria</taxon>
        <taxon>Bacillati</taxon>
        <taxon>Actinomycetota</taxon>
        <taxon>Actinomycetes</taxon>
        <taxon>Micrococcales</taxon>
        <taxon>Micrococcaceae</taxon>
        <taxon>Arthrobacter</taxon>
    </lineage>
</organism>
<keyword evidence="1" id="KW-0472">Membrane</keyword>
<keyword evidence="1" id="KW-0812">Transmembrane</keyword>
<feature type="transmembrane region" description="Helical" evidence="1">
    <location>
        <begin position="50"/>
        <end position="72"/>
    </location>
</feature>
<protein>
    <submittedName>
        <fullName evidence="2">Uncharacterized protein</fullName>
    </submittedName>
</protein>
<accession>A0ABQ5MSA4</accession>
<gene>
    <name evidence="2" type="ORF">AHIS1636_09810</name>
</gene>
<dbReference type="EMBL" id="BRVS01000004">
    <property type="protein sequence ID" value="GLB66542.1"/>
    <property type="molecule type" value="Genomic_DNA"/>
</dbReference>
<proteinExistence type="predicted"/>
<evidence type="ECO:0000313" key="3">
    <source>
        <dbReference type="Proteomes" id="UP001209654"/>
    </source>
</evidence>